<feature type="domain" description="Xylose isomerase-like TIM barrel" evidence="2">
    <location>
        <begin position="55"/>
        <end position="279"/>
    </location>
</feature>
<organism evidence="3 4">
    <name type="scientific">Acidicapsa dinghuensis</name>
    <dbReference type="NCBI Taxonomy" id="2218256"/>
    <lineage>
        <taxon>Bacteria</taxon>
        <taxon>Pseudomonadati</taxon>
        <taxon>Acidobacteriota</taxon>
        <taxon>Terriglobia</taxon>
        <taxon>Terriglobales</taxon>
        <taxon>Acidobacteriaceae</taxon>
        <taxon>Acidicapsa</taxon>
    </lineage>
</organism>
<dbReference type="Pfam" id="PF01261">
    <property type="entry name" value="AP_endonuc_2"/>
    <property type="match status" value="1"/>
</dbReference>
<evidence type="ECO:0000259" key="2">
    <source>
        <dbReference type="Pfam" id="PF01261"/>
    </source>
</evidence>
<keyword evidence="1" id="KW-0413">Isomerase</keyword>
<sequence>MNRREFSKFIALAGLSPSLLRAQLPTTSSPFPAQPNFSVMLWTLEKLAAFDRCLEIVAEAGYQGVELVGEFHKWSSDEMQRVMARMRSLHMRFDMISGVKSGFADPNGTSALLAELAEQFKTAKALESPQVNLKSGPRIDSISPTAQHEACVENLKRAADLAAANDVQIVIEPIDVLESPTMYMTSVSEGFAIARAVASPHVRVLYDFYHEQRGAGNLIEKLEQNIDLVALVHIADVPGRHEPGTGEIDYRNIYRKLAQLKYDKFITMEFYPSEDAVATLKKARIEAIEAMKSMTLSS</sequence>
<reference evidence="4" key="1">
    <citation type="journal article" date="2019" name="Int. J. Syst. Evol. Microbiol.">
        <title>The Global Catalogue of Microorganisms (GCM) 10K type strain sequencing project: providing services to taxonomists for standard genome sequencing and annotation.</title>
        <authorList>
            <consortium name="The Broad Institute Genomics Platform"/>
            <consortium name="The Broad Institute Genome Sequencing Center for Infectious Disease"/>
            <person name="Wu L."/>
            <person name="Ma J."/>
        </authorList>
    </citation>
    <scope>NUCLEOTIDE SEQUENCE [LARGE SCALE GENOMIC DNA]</scope>
    <source>
        <strain evidence="4">JCM 4087</strain>
    </source>
</reference>
<dbReference type="EMBL" id="JBHSPH010000020">
    <property type="protein sequence ID" value="MFC5865461.1"/>
    <property type="molecule type" value="Genomic_DNA"/>
</dbReference>
<dbReference type="PANTHER" id="PTHR43489">
    <property type="entry name" value="ISOMERASE"/>
    <property type="match status" value="1"/>
</dbReference>
<gene>
    <name evidence="3" type="ORF">ACFPT7_24360</name>
</gene>
<dbReference type="RefSeq" id="WP_263341862.1">
    <property type="nucleotide sequence ID" value="NZ_JAGSYH010000008.1"/>
</dbReference>
<comment type="caution">
    <text evidence="3">The sequence shown here is derived from an EMBL/GenBank/DDBJ whole genome shotgun (WGS) entry which is preliminary data.</text>
</comment>
<dbReference type="SUPFAM" id="SSF51658">
    <property type="entry name" value="Xylose isomerase-like"/>
    <property type="match status" value="1"/>
</dbReference>
<evidence type="ECO:0000313" key="4">
    <source>
        <dbReference type="Proteomes" id="UP001596091"/>
    </source>
</evidence>
<proteinExistence type="predicted"/>
<name>A0ABW1EMJ3_9BACT</name>
<evidence type="ECO:0000313" key="3">
    <source>
        <dbReference type="EMBL" id="MFC5865461.1"/>
    </source>
</evidence>
<dbReference type="InterPro" id="IPR013022">
    <property type="entry name" value="Xyl_isomerase-like_TIM-brl"/>
</dbReference>
<dbReference type="Proteomes" id="UP001596091">
    <property type="component" value="Unassembled WGS sequence"/>
</dbReference>
<protein>
    <submittedName>
        <fullName evidence="3">TIM barrel protein</fullName>
    </submittedName>
</protein>
<dbReference type="Gene3D" id="3.20.20.150">
    <property type="entry name" value="Divalent-metal-dependent TIM barrel enzymes"/>
    <property type="match status" value="1"/>
</dbReference>
<dbReference type="InterPro" id="IPR036237">
    <property type="entry name" value="Xyl_isomerase-like_sf"/>
</dbReference>
<accession>A0ABW1EMJ3</accession>
<evidence type="ECO:0000256" key="1">
    <source>
        <dbReference type="ARBA" id="ARBA00023235"/>
    </source>
</evidence>
<dbReference type="InterPro" id="IPR050417">
    <property type="entry name" value="Sugar_Epim/Isomerase"/>
</dbReference>
<keyword evidence="4" id="KW-1185">Reference proteome</keyword>